<sequence>MSKKNSILKSRESSASPHDKRVSWGNKSTIEFPDGEGPLSQTINDIENPEEEEVYISTPYPATENSRGFEYPYQGPQSVVSRFLTPVFEENESSQPSQRSSFDSQMSMNYLFPETEIPCLKPLEWSFPIPKTIKKTPKKNSDHERLLRETNEKNLQSEDECEIIKTQVRNYMNINNKNKENINNYYKKSVLYRKFDANYENDIEKNFKYAVTYANNINDKHLNNLGGKDHWTEPLNVDNYGGKVFRHKTTMVDDSLYSCLALKITTDKTFLNLTTELPWRNVGEIWEKLRIFIENCAVGSEERILEKVCLMWCSFVKFTQSYQKLNLSSDNITVEVKDYIAIIRGYVLKTMWEVEIPFANIEDNWDVAASAFKQIRR</sequence>
<evidence type="ECO:0000313" key="3">
    <source>
        <dbReference type="Proteomes" id="UP000187209"/>
    </source>
</evidence>
<keyword evidence="3" id="KW-1185">Reference proteome</keyword>
<reference evidence="2 3" key="1">
    <citation type="submission" date="2016-11" db="EMBL/GenBank/DDBJ databases">
        <title>The macronuclear genome of Stentor coeruleus: a giant cell with tiny introns.</title>
        <authorList>
            <person name="Slabodnick M."/>
            <person name="Ruby J.G."/>
            <person name="Reiff S.B."/>
            <person name="Swart E.C."/>
            <person name="Gosai S."/>
            <person name="Prabakaran S."/>
            <person name="Witkowska E."/>
            <person name="Larue G.E."/>
            <person name="Fisher S."/>
            <person name="Freeman R.M."/>
            <person name="Gunawardena J."/>
            <person name="Chu W."/>
            <person name="Stover N.A."/>
            <person name="Gregory B.D."/>
            <person name="Nowacki M."/>
            <person name="Derisi J."/>
            <person name="Roy S.W."/>
            <person name="Marshall W.F."/>
            <person name="Sood P."/>
        </authorList>
    </citation>
    <scope>NUCLEOTIDE SEQUENCE [LARGE SCALE GENOMIC DNA]</scope>
    <source>
        <strain evidence="2">WM001</strain>
    </source>
</reference>
<accession>A0A1R2BFD5</accession>
<dbReference type="AlphaFoldDB" id="A0A1R2BFD5"/>
<evidence type="ECO:0000256" key="1">
    <source>
        <dbReference type="SAM" id="MobiDB-lite"/>
    </source>
</evidence>
<evidence type="ECO:0000313" key="2">
    <source>
        <dbReference type="EMBL" id="OMJ75355.1"/>
    </source>
</evidence>
<feature type="compositionally biased region" description="Basic and acidic residues" evidence="1">
    <location>
        <begin position="9"/>
        <end position="22"/>
    </location>
</feature>
<protein>
    <submittedName>
        <fullName evidence="2">Uncharacterized protein</fullName>
    </submittedName>
</protein>
<organism evidence="2 3">
    <name type="scientific">Stentor coeruleus</name>
    <dbReference type="NCBI Taxonomy" id="5963"/>
    <lineage>
        <taxon>Eukaryota</taxon>
        <taxon>Sar</taxon>
        <taxon>Alveolata</taxon>
        <taxon>Ciliophora</taxon>
        <taxon>Postciliodesmatophora</taxon>
        <taxon>Heterotrichea</taxon>
        <taxon>Heterotrichida</taxon>
        <taxon>Stentoridae</taxon>
        <taxon>Stentor</taxon>
    </lineage>
</organism>
<gene>
    <name evidence="2" type="ORF">SteCoe_25511</name>
</gene>
<dbReference type="EMBL" id="MPUH01000695">
    <property type="protein sequence ID" value="OMJ75355.1"/>
    <property type="molecule type" value="Genomic_DNA"/>
</dbReference>
<dbReference type="Proteomes" id="UP000187209">
    <property type="component" value="Unassembled WGS sequence"/>
</dbReference>
<feature type="region of interest" description="Disordered" evidence="1">
    <location>
        <begin position="1"/>
        <end position="53"/>
    </location>
</feature>
<name>A0A1R2BFD5_9CILI</name>
<proteinExistence type="predicted"/>
<comment type="caution">
    <text evidence="2">The sequence shown here is derived from an EMBL/GenBank/DDBJ whole genome shotgun (WGS) entry which is preliminary data.</text>
</comment>